<proteinExistence type="predicted"/>
<dbReference type="EMBL" id="OX596096">
    <property type="protein sequence ID" value="CAM9579704.1"/>
    <property type="molecule type" value="Genomic_DNA"/>
</dbReference>
<name>A0AC59YCJ5_RANTA</name>
<organism evidence="1 2">
    <name type="scientific">Rangifer tarandus platyrhynchus</name>
    <name type="common">Svalbard reindeer</name>
    <dbReference type="NCBI Taxonomy" id="3082113"/>
    <lineage>
        <taxon>Eukaryota</taxon>
        <taxon>Metazoa</taxon>
        <taxon>Chordata</taxon>
        <taxon>Craniata</taxon>
        <taxon>Vertebrata</taxon>
        <taxon>Euteleostomi</taxon>
        <taxon>Mammalia</taxon>
        <taxon>Eutheria</taxon>
        <taxon>Laurasiatheria</taxon>
        <taxon>Artiodactyla</taxon>
        <taxon>Ruminantia</taxon>
        <taxon>Pecora</taxon>
        <taxon>Cervidae</taxon>
        <taxon>Odocoileinae</taxon>
        <taxon>Rangifer</taxon>
    </lineage>
</organism>
<evidence type="ECO:0000313" key="2">
    <source>
        <dbReference type="Proteomes" id="UP001162501"/>
    </source>
</evidence>
<gene>
    <name evidence="1" type="ORF">MRATA1EN22A_LOCUS4531</name>
</gene>
<accession>A0AC59YCJ5</accession>
<dbReference type="Proteomes" id="UP001162501">
    <property type="component" value="Chromosome 12"/>
</dbReference>
<protein>
    <submittedName>
        <fullName evidence="1">Uncharacterized protein</fullName>
    </submittedName>
</protein>
<evidence type="ECO:0000313" key="1">
    <source>
        <dbReference type="EMBL" id="CAM9579704.1"/>
    </source>
</evidence>
<reference evidence="1" key="2">
    <citation type="submission" date="2025-03" db="EMBL/GenBank/DDBJ databases">
        <authorList>
            <consortium name="ELIXIR-Norway"/>
            <consortium name="Elixir Norway"/>
        </authorList>
    </citation>
    <scope>NUCLEOTIDE SEQUENCE</scope>
</reference>
<sequence>MNFYKMIIPIAHGSPFVCAQLCLTLCRPMDCSPPGSSVHGILQARILEWVAISSSGDLPEAGIEPVSLVSPALQVDSLPLAPPRKPHSWMTSTQIKEYPARVDKNVLLHSTGNYIQCPGINQNGKEHKKECVCVYESESEVAQSCPTLCDPIDCSLPGSFMHRIFQARVLDFYILHTHIYIYM</sequence>
<reference evidence="1" key="1">
    <citation type="submission" date="2023-05" db="EMBL/GenBank/DDBJ databases">
        <authorList>
            <consortium name="ELIXIR-Norway"/>
        </authorList>
    </citation>
    <scope>NUCLEOTIDE SEQUENCE</scope>
</reference>